<feature type="compositionally biased region" description="Polar residues" evidence="4">
    <location>
        <begin position="58"/>
        <end position="67"/>
    </location>
</feature>
<evidence type="ECO:0000256" key="1">
    <source>
        <dbReference type="ARBA" id="ARBA00001968"/>
    </source>
</evidence>
<dbReference type="Pfam" id="PF13613">
    <property type="entry name" value="HTH_Tnp_4"/>
    <property type="match status" value="1"/>
</dbReference>
<evidence type="ECO:0000256" key="3">
    <source>
        <dbReference type="SAM" id="Coils"/>
    </source>
</evidence>
<evidence type="ECO:0000313" key="7">
    <source>
        <dbReference type="EMBL" id="KAK3922114.1"/>
    </source>
</evidence>
<keyword evidence="2" id="KW-0479">Metal-binding</keyword>
<keyword evidence="3" id="KW-0175">Coiled coil</keyword>
<dbReference type="PANTHER" id="PTHR23080:SF133">
    <property type="entry name" value="SI:CH211-262I1.5-RELATED"/>
    <property type="match status" value="1"/>
</dbReference>
<dbReference type="EMBL" id="JAHWGI010001065">
    <property type="protein sequence ID" value="KAK3922114.1"/>
    <property type="molecule type" value="Genomic_DNA"/>
</dbReference>
<feature type="coiled-coil region" evidence="3">
    <location>
        <begin position="315"/>
        <end position="370"/>
    </location>
</feature>
<feature type="region of interest" description="Disordered" evidence="4">
    <location>
        <begin position="15"/>
        <end position="79"/>
    </location>
</feature>
<gene>
    <name evidence="7" type="ORF">KUF71_011290</name>
</gene>
<keyword evidence="8" id="KW-1185">Reference proteome</keyword>
<reference evidence="7" key="1">
    <citation type="submission" date="2021-07" db="EMBL/GenBank/DDBJ databases">
        <authorList>
            <person name="Catto M.A."/>
            <person name="Jacobson A."/>
            <person name="Kennedy G."/>
            <person name="Labadie P."/>
            <person name="Hunt B.G."/>
            <person name="Srinivasan R."/>
        </authorList>
    </citation>
    <scope>NUCLEOTIDE SEQUENCE</scope>
    <source>
        <strain evidence="7">PL_HMW_Pooled</strain>
        <tissue evidence="7">Head</tissue>
    </source>
</reference>
<dbReference type="InterPro" id="IPR027806">
    <property type="entry name" value="HARBI1_dom"/>
</dbReference>
<dbReference type="Pfam" id="PF13359">
    <property type="entry name" value="DDE_Tnp_4"/>
    <property type="match status" value="1"/>
</dbReference>
<organism evidence="7 8">
    <name type="scientific">Frankliniella fusca</name>
    <dbReference type="NCBI Taxonomy" id="407009"/>
    <lineage>
        <taxon>Eukaryota</taxon>
        <taxon>Metazoa</taxon>
        <taxon>Ecdysozoa</taxon>
        <taxon>Arthropoda</taxon>
        <taxon>Hexapoda</taxon>
        <taxon>Insecta</taxon>
        <taxon>Pterygota</taxon>
        <taxon>Neoptera</taxon>
        <taxon>Paraneoptera</taxon>
        <taxon>Thysanoptera</taxon>
        <taxon>Terebrantia</taxon>
        <taxon>Thripoidea</taxon>
        <taxon>Thripidae</taxon>
        <taxon>Frankliniella</taxon>
    </lineage>
</organism>
<evidence type="ECO:0000259" key="6">
    <source>
        <dbReference type="Pfam" id="PF13613"/>
    </source>
</evidence>
<evidence type="ECO:0000313" key="8">
    <source>
        <dbReference type="Proteomes" id="UP001219518"/>
    </source>
</evidence>
<dbReference type="GO" id="GO:0046872">
    <property type="term" value="F:metal ion binding"/>
    <property type="evidence" value="ECO:0007669"/>
    <property type="project" value="UniProtKB-KW"/>
</dbReference>
<dbReference type="AlphaFoldDB" id="A0AAE1LKQ7"/>
<proteinExistence type="predicted"/>
<feature type="coiled-coil region" evidence="3">
    <location>
        <begin position="241"/>
        <end position="280"/>
    </location>
</feature>
<protein>
    <submittedName>
        <fullName evidence="7">Ribosome-recycling factor</fullName>
    </submittedName>
</protein>
<dbReference type="InterPro" id="IPR027805">
    <property type="entry name" value="Transposase_HTH_dom"/>
</dbReference>
<evidence type="ECO:0000256" key="4">
    <source>
        <dbReference type="SAM" id="MobiDB-lite"/>
    </source>
</evidence>
<dbReference type="Proteomes" id="UP001219518">
    <property type="component" value="Unassembled WGS sequence"/>
</dbReference>
<accession>A0AAE1LKQ7</accession>
<feature type="domain" description="DDE Tnp4" evidence="5">
    <location>
        <begin position="498"/>
        <end position="653"/>
    </location>
</feature>
<comment type="caution">
    <text evidence="7">The sequence shown here is derived from an EMBL/GenBank/DDBJ whole genome shotgun (WGS) entry which is preliminary data.</text>
</comment>
<feature type="coiled-coil region" evidence="3">
    <location>
        <begin position="112"/>
        <end position="146"/>
    </location>
</feature>
<reference evidence="7" key="2">
    <citation type="journal article" date="2023" name="BMC Genomics">
        <title>Pest status, molecular evolution, and epigenetic factors derived from the genome assembly of Frankliniella fusca, a thysanopteran phytovirus vector.</title>
        <authorList>
            <person name="Catto M.A."/>
            <person name="Labadie P.E."/>
            <person name="Jacobson A.L."/>
            <person name="Kennedy G.G."/>
            <person name="Srinivasan R."/>
            <person name="Hunt B.G."/>
        </authorList>
    </citation>
    <scope>NUCLEOTIDE SEQUENCE</scope>
    <source>
        <strain evidence="7">PL_HMW_Pooled</strain>
    </source>
</reference>
<sequence>IIGSPGQRLVCSCHFPNNDPSKTPSAPSPSPSKKLSNRTNARRGVFSSTPYDHGYARESSTSDHSFPNESSSLGDSGLDNSVETSNIEFNSNNEVIYSGKNNSSPWKVTPLKQRVFAENEVLKRKVKDLEEQLVRTQSELSDALRVCSKKTEEISRQSEYFELKMKEADNDFQKKLNNITGYYKYYGIIVSIIRSYKNIIGIIRYYRVRVPSIIRVGHPSVIVDNFKFKLQEVEEKHKAGLIEAEVKLKTKLKEAEEMYRERLTEAEVKFNTKLKNAEETFTARLTETEVDFSYKLKHTEEDYKARLSGAEDGFQLKFKKTEEEYKNKLKELQSKLHSQCKELELYAKVSLALKNEQKEFKEKHKTAEERHLFKNFITEENISHYTGLPNLGTYYWLLSLVAENIVYYFGAAVRCLSREDQLFMTLFKLRRNISHQVLADWFKVSLYTVSNVILTWISVLHIILVEGIMNRNVPSLQKVRCSMPEVFRMYPNCRMIFDCTEVEVQVPSLMSNQNEVYSSYKSRTTFKALIVIAPNGTIIYVSDLFPGSTSDKVLVYNCGVLDLLHAGDAVMADKGFPIGDILPPGVDLNLPPFKETPQFTRGQVFQTLQIAKSRIHVERAILRVKYFHILDKIPHSLFQFASKVFQVCAGLTNLRCSLIREVEDAMREM</sequence>
<evidence type="ECO:0000259" key="5">
    <source>
        <dbReference type="Pfam" id="PF13359"/>
    </source>
</evidence>
<feature type="compositionally biased region" description="Low complexity" evidence="4">
    <location>
        <begin position="68"/>
        <end position="79"/>
    </location>
</feature>
<feature type="non-terminal residue" evidence="7">
    <location>
        <position position="669"/>
    </location>
</feature>
<comment type="cofactor">
    <cofactor evidence="1">
        <name>a divalent metal cation</name>
        <dbReference type="ChEBI" id="CHEBI:60240"/>
    </cofactor>
</comment>
<evidence type="ECO:0000256" key="2">
    <source>
        <dbReference type="ARBA" id="ARBA00022723"/>
    </source>
</evidence>
<dbReference type="PANTHER" id="PTHR23080">
    <property type="entry name" value="THAP DOMAIN PROTEIN"/>
    <property type="match status" value="1"/>
</dbReference>
<name>A0AAE1LKQ7_9NEOP</name>
<feature type="domain" description="Transposase Helix-turn-helix" evidence="6">
    <location>
        <begin position="414"/>
        <end position="463"/>
    </location>
</feature>